<sequence length="67" mass="7305">MSSVLEVLLTGVVVYPANSVPVVVVVVLPLFVNDNLVKHLRLNGSCVDDDVKLGGIFEVRKDQMKIL</sequence>
<evidence type="ECO:0000313" key="3">
    <source>
        <dbReference type="Proteomes" id="UP000280834"/>
    </source>
</evidence>
<name>A0A3P7VXB0_9BILA</name>
<dbReference type="AlphaFoldDB" id="A0A3P7VXB0"/>
<feature type="transmembrane region" description="Helical" evidence="1">
    <location>
        <begin position="12"/>
        <end position="32"/>
    </location>
</feature>
<keyword evidence="1" id="KW-0812">Transmembrane</keyword>
<organism evidence="2 3">
    <name type="scientific">Brugia timori</name>
    <dbReference type="NCBI Taxonomy" id="42155"/>
    <lineage>
        <taxon>Eukaryota</taxon>
        <taxon>Metazoa</taxon>
        <taxon>Ecdysozoa</taxon>
        <taxon>Nematoda</taxon>
        <taxon>Chromadorea</taxon>
        <taxon>Rhabditida</taxon>
        <taxon>Spirurina</taxon>
        <taxon>Spiruromorpha</taxon>
        <taxon>Filarioidea</taxon>
        <taxon>Onchocercidae</taxon>
        <taxon>Brugia</taxon>
    </lineage>
</organism>
<reference evidence="2 3" key="1">
    <citation type="submission" date="2018-11" db="EMBL/GenBank/DDBJ databases">
        <authorList>
            <consortium name="Pathogen Informatics"/>
        </authorList>
    </citation>
    <scope>NUCLEOTIDE SEQUENCE [LARGE SCALE GENOMIC DNA]</scope>
</reference>
<keyword evidence="1" id="KW-1133">Transmembrane helix</keyword>
<evidence type="ECO:0000313" key="2">
    <source>
        <dbReference type="EMBL" id="VDO39567.1"/>
    </source>
</evidence>
<dbReference type="EMBL" id="UZAG01018432">
    <property type="protein sequence ID" value="VDO39567.1"/>
    <property type="molecule type" value="Genomic_DNA"/>
</dbReference>
<gene>
    <name evidence="2" type="ORF">BTMF_LOCUS11584</name>
</gene>
<proteinExistence type="predicted"/>
<keyword evidence="1" id="KW-0472">Membrane</keyword>
<protein>
    <submittedName>
        <fullName evidence="2">Uncharacterized protein</fullName>
    </submittedName>
</protein>
<keyword evidence="3" id="KW-1185">Reference proteome</keyword>
<accession>A0A3P7VXB0</accession>
<evidence type="ECO:0000256" key="1">
    <source>
        <dbReference type="SAM" id="Phobius"/>
    </source>
</evidence>
<dbReference type="Proteomes" id="UP000280834">
    <property type="component" value="Unassembled WGS sequence"/>
</dbReference>